<evidence type="ECO:0000313" key="3">
    <source>
        <dbReference type="Proteomes" id="UP000002361"/>
    </source>
</evidence>
<accession>D5AL50</accession>
<dbReference type="EMBL" id="CP001312">
    <property type="protein sequence ID" value="ADE86040.1"/>
    <property type="molecule type" value="Genomic_DNA"/>
</dbReference>
<dbReference type="AlphaFoldDB" id="D5AL50"/>
<dbReference type="STRING" id="272942.RCAP_rcc02310"/>
<feature type="region of interest" description="Disordered" evidence="1">
    <location>
        <begin position="1"/>
        <end position="39"/>
    </location>
</feature>
<keyword evidence="3" id="KW-1185">Reference proteome</keyword>
<dbReference type="Proteomes" id="UP000002361">
    <property type="component" value="Chromosome"/>
</dbReference>
<evidence type="ECO:0000313" key="2">
    <source>
        <dbReference type="EMBL" id="ADE86040.1"/>
    </source>
</evidence>
<name>D5AL50_RHOCB</name>
<gene>
    <name evidence="2" type="ordered locus">RCAP_rcc02310</name>
</gene>
<protein>
    <submittedName>
        <fullName evidence="2">Uncharacterized protein</fullName>
    </submittedName>
</protein>
<dbReference type="KEGG" id="rcp:RCAP_rcc02310"/>
<dbReference type="HOGENOM" id="CLU_2993722_0_0_5"/>
<sequence length="57" mass="6175">MAEAIAEATRDISPMTAEGPKALGLRPPRPWRAHSRRRGWAQASVTLAKAVLCPPAR</sequence>
<reference key="1">
    <citation type="submission" date="2008-12" db="EMBL/GenBank/DDBJ databases">
        <title>Complete genome sequence of Rhodobacter capsulatus SB1003.</title>
        <authorList>
            <person name="Strnad H."/>
            <person name="Lapidus A."/>
            <person name="Vlcek C."/>
            <person name="Ulbrich P."/>
            <person name="Paces J."/>
            <person name="Maltsev N."/>
            <person name="Kumar V."/>
            <person name="Kogan Y."/>
            <person name="Milgram A."/>
            <person name="Rebrekov D."/>
            <person name="Mazur M."/>
            <person name="Cox R."/>
            <person name="Kyrpides N."/>
            <person name="Kolar M."/>
            <person name="Sachova J."/>
            <person name="Ridl J."/>
            <person name="Ivanova N."/>
            <person name="Kapatral V."/>
            <person name="Los T."/>
            <person name="Lykidis A."/>
            <person name="Mikhailova N."/>
            <person name="Reznik G."/>
            <person name="Vasieva O."/>
            <person name="Fonstein M."/>
            <person name="Paces V."/>
            <person name="Haselkorn R."/>
        </authorList>
    </citation>
    <scope>NUCLEOTIDE SEQUENCE</scope>
    <source>
        <strain>SB1003</strain>
    </source>
</reference>
<reference evidence="2 3" key="2">
    <citation type="journal article" date="2010" name="J. Bacteriol.">
        <title>Complete genome sequence of the photosynthetic purple nonsulfur bacterium Rhodobacter capsulatus SB 1003.</title>
        <authorList>
            <person name="Strnad H."/>
            <person name="Lapidus A."/>
            <person name="Paces J."/>
            <person name="Ulbrich P."/>
            <person name="Vlcek C."/>
            <person name="Paces V."/>
            <person name="Haselkorn R."/>
        </authorList>
    </citation>
    <scope>NUCLEOTIDE SEQUENCE [LARGE SCALE GENOMIC DNA]</scope>
    <source>
        <strain evidence="3">ATCC BAA-309 / NBRC 16581 / SB1003</strain>
    </source>
</reference>
<evidence type="ECO:0000256" key="1">
    <source>
        <dbReference type="SAM" id="MobiDB-lite"/>
    </source>
</evidence>
<organism evidence="2 3">
    <name type="scientific">Rhodobacter capsulatus (strain ATCC BAA-309 / NBRC 16581 / SB1003)</name>
    <dbReference type="NCBI Taxonomy" id="272942"/>
    <lineage>
        <taxon>Bacteria</taxon>
        <taxon>Pseudomonadati</taxon>
        <taxon>Pseudomonadota</taxon>
        <taxon>Alphaproteobacteria</taxon>
        <taxon>Rhodobacterales</taxon>
        <taxon>Rhodobacter group</taxon>
        <taxon>Rhodobacter</taxon>
    </lineage>
</organism>
<feature type="compositionally biased region" description="Basic residues" evidence="1">
    <location>
        <begin position="29"/>
        <end position="39"/>
    </location>
</feature>
<proteinExistence type="predicted"/>